<comment type="caution">
    <text evidence="2">The sequence shown here is derived from an EMBL/GenBank/DDBJ whole genome shotgun (WGS) entry which is preliminary data.</text>
</comment>
<dbReference type="Proteomes" id="UP000068603">
    <property type="component" value="Unassembled WGS sequence"/>
</dbReference>
<dbReference type="EMBL" id="LPHB01000053">
    <property type="protein sequence ID" value="KWA59758.1"/>
    <property type="molecule type" value="Genomic_DNA"/>
</dbReference>
<organism evidence="2">
    <name type="scientific">Burkholderia stagnalis</name>
    <dbReference type="NCBI Taxonomy" id="1503054"/>
    <lineage>
        <taxon>Bacteria</taxon>
        <taxon>Pseudomonadati</taxon>
        <taxon>Pseudomonadota</taxon>
        <taxon>Betaproteobacteria</taxon>
        <taxon>Burkholderiales</taxon>
        <taxon>Burkholderiaceae</taxon>
        <taxon>Burkholderia</taxon>
        <taxon>Burkholderia cepacia complex</taxon>
    </lineage>
</organism>
<gene>
    <name evidence="2" type="ORF">WT44_19615</name>
</gene>
<feature type="region of interest" description="Disordered" evidence="1">
    <location>
        <begin position="71"/>
        <end position="90"/>
    </location>
</feature>
<dbReference type="AlphaFoldDB" id="A0A108GL88"/>
<proteinExistence type="predicted"/>
<dbReference type="RefSeq" id="WP_060148468.1">
    <property type="nucleotide sequence ID" value="NZ_LPGD01000015.1"/>
</dbReference>
<evidence type="ECO:0000313" key="3">
    <source>
        <dbReference type="Proteomes" id="UP000068603"/>
    </source>
</evidence>
<accession>A0A108GL88</accession>
<protein>
    <submittedName>
        <fullName evidence="2">Uncharacterized protein</fullName>
    </submittedName>
</protein>
<evidence type="ECO:0000256" key="1">
    <source>
        <dbReference type="SAM" id="MobiDB-lite"/>
    </source>
</evidence>
<name>A0A108GL88_9BURK</name>
<sequence length="90" mass="9737">MMIVLILVVPAIAALFGFAAHVDALTGRIGPQPARAQLERLRREVAPARAALRRAWQAACRAMRGVARSACADHRNSAPRKTNRIGAEVQ</sequence>
<reference evidence="2 3" key="1">
    <citation type="submission" date="2015-11" db="EMBL/GenBank/DDBJ databases">
        <title>Expanding the genomic diversity of Burkholderia species for the development of highly accurate diagnostics.</title>
        <authorList>
            <person name="Sahl J."/>
            <person name="Keim P."/>
            <person name="Wagner D."/>
        </authorList>
    </citation>
    <scope>NUCLEOTIDE SEQUENCE [LARGE SCALE GENOMIC DNA]</scope>
    <source>
        <strain evidence="2 3">MSMB1960WGS</strain>
    </source>
</reference>
<evidence type="ECO:0000313" key="2">
    <source>
        <dbReference type="EMBL" id="KWA59758.1"/>
    </source>
</evidence>